<evidence type="ECO:0000259" key="1">
    <source>
        <dbReference type="Pfam" id="PF11575"/>
    </source>
</evidence>
<proteinExistence type="predicted"/>
<sequence length="258" mass="29593">MASYLDELFHTARHLIPVLDGQRPNQMHHLETAKTQADSPESWPDTAELIASLHHTISKAHPKTGSPYWRIRNWGLLCWQPIYLALICVYHLRAVPSNIATIKQKQVGEMVCGYQLADDQWLDQSSHAALIEHLGQGLHSLFQSYQSELIAQQGGRPILYQALLADQLIETMLYLQSYVQQQDQQNHNRFNLTAEFHLWADILALPTKALQRLQEDQTSQAPMFVRQTCCLHFRREEGNFCASCPKNNKPNKKKQASK</sequence>
<dbReference type="EMBL" id="CP002771">
    <property type="protein sequence ID" value="AEF53075.1"/>
    <property type="molecule type" value="Genomic_DNA"/>
</dbReference>
<protein>
    <recommendedName>
        <fullName evidence="1">Ferric siderophore reductase C-terminal domain-containing protein</fullName>
    </recommendedName>
</protein>
<keyword evidence="3" id="KW-1185">Reference proteome</keyword>
<organism evidence="2 3">
    <name type="scientific">Marinomonas posidonica (strain CECT 7376 / NCIMB 14433 / IVIA-Po-181)</name>
    <dbReference type="NCBI Taxonomy" id="491952"/>
    <lineage>
        <taxon>Bacteria</taxon>
        <taxon>Pseudomonadati</taxon>
        <taxon>Pseudomonadota</taxon>
        <taxon>Gammaproteobacteria</taxon>
        <taxon>Oceanospirillales</taxon>
        <taxon>Oceanospirillaceae</taxon>
        <taxon>Marinomonas</taxon>
    </lineage>
</organism>
<dbReference type="GO" id="GO:0051537">
    <property type="term" value="F:2 iron, 2 sulfur cluster binding"/>
    <property type="evidence" value="ECO:0007669"/>
    <property type="project" value="InterPro"/>
</dbReference>
<reference evidence="2 3" key="1">
    <citation type="journal article" date="2012" name="Stand. Genomic Sci.">
        <title>Complete genome sequence of Marinomonas posidonica type strain (IVIA-Po-181(T)).</title>
        <authorList>
            <person name="Lucas-Elio P."/>
            <person name="Goodwin L."/>
            <person name="Woyke T."/>
            <person name="Pitluck S."/>
            <person name="Nolan M."/>
            <person name="Kyrpides N.C."/>
            <person name="Detter J.C."/>
            <person name="Copeland A."/>
            <person name="Lu M."/>
            <person name="Bruce D."/>
            <person name="Detter C."/>
            <person name="Tapia R."/>
            <person name="Han S."/>
            <person name="Land M.L."/>
            <person name="Ivanova N."/>
            <person name="Mikhailova N."/>
            <person name="Johnston A.W."/>
            <person name="Sanchez-Amat A."/>
        </authorList>
    </citation>
    <scope>NUCLEOTIDE SEQUENCE [LARGE SCALE GENOMIC DNA]</scope>
    <source>
        <strain evidence="3">CECT 7376 / NCIMB 14433 / IVIA-Po-181</strain>
    </source>
</reference>
<name>F6CYU8_MARPP</name>
<dbReference type="Pfam" id="PF11575">
    <property type="entry name" value="FhuF_C"/>
    <property type="match status" value="1"/>
</dbReference>
<dbReference type="Proteomes" id="UP000009230">
    <property type="component" value="Chromosome"/>
</dbReference>
<dbReference type="eggNOG" id="ENOG5032RM3">
    <property type="taxonomic scope" value="Bacteria"/>
</dbReference>
<dbReference type="InterPro" id="IPR024726">
    <property type="entry name" value="FhuF_C"/>
</dbReference>
<gene>
    <name evidence="2" type="ordered locus">Mar181_0006</name>
</gene>
<dbReference type="HOGENOM" id="CLU_097420_0_0_6"/>
<evidence type="ECO:0000313" key="2">
    <source>
        <dbReference type="EMBL" id="AEF53075.1"/>
    </source>
</evidence>
<dbReference type="InterPro" id="IPR023998">
    <property type="entry name" value="FCR-like"/>
</dbReference>
<evidence type="ECO:0000313" key="3">
    <source>
        <dbReference type="Proteomes" id="UP000009230"/>
    </source>
</evidence>
<dbReference type="AlphaFoldDB" id="F6CYU8"/>
<dbReference type="KEGG" id="mpc:Mar181_0006"/>
<dbReference type="RefSeq" id="WP_013794552.1">
    <property type="nucleotide sequence ID" value="NC_015559.1"/>
</dbReference>
<dbReference type="OrthoDB" id="7942745at2"/>
<dbReference type="NCBIfam" id="TIGR03950">
    <property type="entry name" value="sidero_Fe_reduc"/>
    <property type="match status" value="1"/>
</dbReference>
<feature type="domain" description="Ferric siderophore reductase C-terminal" evidence="1">
    <location>
        <begin position="226"/>
        <end position="246"/>
    </location>
</feature>
<dbReference type="STRING" id="491952.Mar181_0006"/>
<accession>F6CYU8</accession>